<organism evidence="2 3">
    <name type="scientific">Suillus fuscotomentosus</name>
    <dbReference type="NCBI Taxonomy" id="1912939"/>
    <lineage>
        <taxon>Eukaryota</taxon>
        <taxon>Fungi</taxon>
        <taxon>Dikarya</taxon>
        <taxon>Basidiomycota</taxon>
        <taxon>Agaricomycotina</taxon>
        <taxon>Agaricomycetes</taxon>
        <taxon>Agaricomycetidae</taxon>
        <taxon>Boletales</taxon>
        <taxon>Suillineae</taxon>
        <taxon>Suillaceae</taxon>
        <taxon>Suillus</taxon>
    </lineage>
</organism>
<dbReference type="RefSeq" id="XP_041217232.1">
    <property type="nucleotide sequence ID" value="XM_041364712.1"/>
</dbReference>
<evidence type="ECO:0000313" key="3">
    <source>
        <dbReference type="Proteomes" id="UP001195769"/>
    </source>
</evidence>
<reference evidence="2" key="1">
    <citation type="journal article" date="2020" name="New Phytol.">
        <title>Comparative genomics reveals dynamic genome evolution in host specialist ectomycorrhizal fungi.</title>
        <authorList>
            <person name="Lofgren L.A."/>
            <person name="Nguyen N.H."/>
            <person name="Vilgalys R."/>
            <person name="Ruytinx J."/>
            <person name="Liao H.L."/>
            <person name="Branco S."/>
            <person name="Kuo A."/>
            <person name="LaButti K."/>
            <person name="Lipzen A."/>
            <person name="Andreopoulos W."/>
            <person name="Pangilinan J."/>
            <person name="Riley R."/>
            <person name="Hundley H."/>
            <person name="Na H."/>
            <person name="Barry K."/>
            <person name="Grigoriev I.V."/>
            <person name="Stajich J.E."/>
            <person name="Kennedy P.G."/>
        </authorList>
    </citation>
    <scope>NUCLEOTIDE SEQUENCE</scope>
    <source>
        <strain evidence="2">FC203</strain>
    </source>
</reference>
<feature type="domain" description="DUF6589" evidence="1">
    <location>
        <begin position="236"/>
        <end position="620"/>
    </location>
</feature>
<accession>A0AAD4HD21</accession>
<sequence length="675" mass="76986">MENYAPVTWNLLDSMLSARTQSNTTIGRDHDGDVIMETSNSDEEAYWEEVGEGDLEGSLISSLANNTESERTKLQKQRAAKTLLKKITVLSIMMRSTNQRSNTLQSLLGMFLQSTHTPQKVIETLERMGISVSVNAILSGTQSLAAQTHQHLRSLSRSLLAAYAYDNFDVDLKTHEHKIENSMETLKHLTSGLMFPLQHNVSKEDLRCSEVLWKMSPFNTRAELPPKKGWADLLILHMDTPDDTGLSRRDRFNSWKFLSDLISYGPPYFSQFCDKLHEPETIEAIPITRMPIVATSAMDISNSTVTGNIQSIVNLLQQGGIEDPVVVDDPGMPDISEYVVLFHGDLGTGERLQSAQQRRGIENTPWNRLQHIIFIPGLFHLKMAAADTIWRIFLQPNIGILRPKETGHYGSKPGFRRMHELIMYNGICRRLDCWRVEVAKRDPKWTSLEEFAASKPTFDNIEAMARTLARNYIADAQHENGLLLNRYMLLYEELSYAMNTGDIGRVETCLFTWIPMFKATGKHKYVNTMTDFLCKVHFVYPEGLKRAVRYHIMVNPTGKKGKFWGVDWCVELNNLFTKVRIPRHHYKCEIIMESPLIQIYRNLHTMFQNDFLHAHQTTKHAEANMSKMFQILCGHMAKHSGQELMAKSSIDNEDGGEGEDECPSVDDVAVELVWQ</sequence>
<dbReference type="GeneID" id="64659010"/>
<dbReference type="InterPro" id="IPR046496">
    <property type="entry name" value="DUF6589"/>
</dbReference>
<evidence type="ECO:0000313" key="2">
    <source>
        <dbReference type="EMBL" id="KAG1888913.1"/>
    </source>
</evidence>
<evidence type="ECO:0000259" key="1">
    <source>
        <dbReference type="Pfam" id="PF20231"/>
    </source>
</evidence>
<protein>
    <recommendedName>
        <fullName evidence="1">DUF6589 domain-containing protein</fullName>
    </recommendedName>
</protein>
<proteinExistence type="predicted"/>
<comment type="caution">
    <text evidence="2">The sequence shown here is derived from an EMBL/GenBank/DDBJ whole genome shotgun (WGS) entry which is preliminary data.</text>
</comment>
<keyword evidence="3" id="KW-1185">Reference proteome</keyword>
<gene>
    <name evidence="2" type="ORF">F5891DRAFT_1131965</name>
</gene>
<dbReference type="Proteomes" id="UP001195769">
    <property type="component" value="Unassembled WGS sequence"/>
</dbReference>
<dbReference type="AlphaFoldDB" id="A0AAD4HD21"/>
<dbReference type="EMBL" id="JABBWK010000175">
    <property type="protein sequence ID" value="KAG1888913.1"/>
    <property type="molecule type" value="Genomic_DNA"/>
</dbReference>
<dbReference type="Pfam" id="PF20231">
    <property type="entry name" value="DUF6589"/>
    <property type="match status" value="1"/>
</dbReference>
<name>A0AAD4HD21_9AGAM</name>